<dbReference type="Proteomes" id="UP000101183">
    <property type="component" value="Segment"/>
</dbReference>
<organism evidence="1 5">
    <name type="scientific">Cyprinid herpesvirus 2</name>
    <name type="common">CyHV-2</name>
    <dbReference type="NCBI Taxonomy" id="317878"/>
    <lineage>
        <taxon>Viruses</taxon>
        <taxon>Duplodnaviria</taxon>
        <taxon>Heunggongvirae</taxon>
        <taxon>Peploviricota</taxon>
        <taxon>Herviviricetes</taxon>
        <taxon>Herpesvirales</taxon>
        <taxon>Alloherpesviridae</taxon>
        <taxon>Cyvirus</taxon>
        <taxon>Cyvirus cyprinidallo2</taxon>
    </lineage>
</organism>
<evidence type="ECO:0000313" key="5">
    <source>
        <dbReference type="Proteomes" id="UP000101183"/>
    </source>
</evidence>
<keyword evidence="5" id="KW-1185">Reference proteome</keyword>
<dbReference type="KEGG" id="vg:14011352"/>
<dbReference type="Proteomes" id="UP000142765">
    <property type="component" value="Segment"/>
</dbReference>
<accession>K7PBG6</accession>
<evidence type="ECO:0000313" key="7">
    <source>
        <dbReference type="Proteomes" id="UP000142765"/>
    </source>
</evidence>
<dbReference type="OrthoDB" id="36720at10239"/>
<proteinExistence type="predicted"/>
<dbReference type="GeneID" id="14011352"/>
<reference evidence="4" key="4">
    <citation type="submission" date="2019-10" db="EMBL/GenBank/DDBJ databases">
        <title>The complete genome of Cyprinid herpesvirus 2, a new strain isolated from Allogynogenetic crucian carp.</title>
        <authorList>
            <person name="Jiang Y."/>
            <person name="Wang H."/>
            <person name="Lu L."/>
        </authorList>
    </citation>
    <scope>NUCLEOTIDE SEQUENCE</scope>
    <source>
        <strain evidence="4">YC-01</strain>
    </source>
</reference>
<dbReference type="RefSeq" id="YP_007003938.1">
    <property type="nucleotide sequence ID" value="NC_019495.1"/>
</dbReference>
<sequence length="239" mass="26634">MVMLVAHKGGFNGRRDGTLEIYHLKGSSTRSDVDVTTLRVESYHKTYVSMFKACDQDTVRVYDTEYPGPVGITTPPVYAEDVCPGTAYGTFLDDRGGFYELYRPSDNTMINAPRCARRKATEPGRGFCIMLKCGGTNTHLCTPLPQDVILKGDWSLSKVNVSGEDKRTTLHAVCATESDVGFVGMAYAKIILFREDSAFVNSLITASVAYQRMRSGIHRLTRFITAREPFAPIKRCEQY</sequence>
<evidence type="ECO:0000313" key="4">
    <source>
        <dbReference type="EMBL" id="QIV66935.1"/>
    </source>
</evidence>
<evidence type="ECO:0000313" key="1">
    <source>
        <dbReference type="EMBL" id="AFJ20544.1"/>
    </source>
</evidence>
<evidence type="ECO:0000313" key="6">
    <source>
        <dbReference type="Proteomes" id="UP000126788"/>
    </source>
</evidence>
<dbReference type="EMBL" id="KM200722">
    <property type="protein sequence ID" value="AKC02062.1"/>
    <property type="molecule type" value="Genomic_DNA"/>
</dbReference>
<reference evidence="1 5" key="1">
    <citation type="journal article" date="2013" name="J. Virol.">
        <title>Comparative genomics of carp herpesviruses.</title>
        <authorList>
            <person name="Davison A.J."/>
            <person name="Kurobe T."/>
            <person name="Gatherer D."/>
            <person name="Cunningham C."/>
            <person name="Korf I."/>
            <person name="Fukuda H."/>
            <person name="Hedrick R.P."/>
            <person name="Waltzek T.B."/>
        </authorList>
    </citation>
    <scope>NUCLEOTIDE SEQUENCE [LARGE SCALE GENOMIC DNA]</scope>
    <source>
        <strain evidence="1">ST-J1</strain>
    </source>
</reference>
<reference evidence="2" key="2">
    <citation type="journal article" date="2015" name="Can. J. Microbiol.">
        <title>Characterization and Prevalence of A New Fatal Genotype CyHV-2 in Mainland China.</title>
        <authorList>
            <person name="Li L."/>
            <person name="Luo Y."/>
            <person name="Gao Z."/>
            <person name="Huang J."/>
            <person name="Zheng X."/>
            <person name="Nie H."/>
            <person name="Zhang J."/>
            <person name="Lin L."/>
            <person name="Yuan J."/>
        </authorList>
    </citation>
    <scope>NUCLEOTIDE SEQUENCE [LARGE SCALE GENOMIC DNA]</scope>
    <source>
        <strain evidence="2">SY-C1</strain>
    </source>
</reference>
<protein>
    <submittedName>
        <fullName evidence="1 3">ORF122</fullName>
    </submittedName>
</protein>
<gene>
    <name evidence="1" type="ORF">CyHV2_ORF122</name>
</gene>
<dbReference type="EMBL" id="JQ815364">
    <property type="protein sequence ID" value="AFJ20544.1"/>
    <property type="molecule type" value="Genomic_DNA"/>
</dbReference>
<evidence type="ECO:0000313" key="3">
    <source>
        <dbReference type="EMBL" id="AMB21688.1"/>
    </source>
</evidence>
<reference evidence="6" key="5">
    <citation type="journal article" date="2022" name="Can. J. Microbiol.">
        <title>Characterization and Prevalence of A New Fatal Genotype CyHV-2 in Mainland China.</title>
        <authorList>
            <person name="Li L."/>
            <person name="Luo Y."/>
            <person name="Gao Z."/>
            <person name="Huang J."/>
            <person name="Zheng X."/>
            <person name="Nie H."/>
            <person name="Zhang J."/>
            <person name="Lin L."/>
            <person name="Yuan J."/>
        </authorList>
    </citation>
    <scope>NUCLEOTIDE SEQUENCE [LARGE SCALE GENOMIC DNA]</scope>
</reference>
<dbReference type="Proteomes" id="UP000126788">
    <property type="component" value="Genome"/>
</dbReference>
<dbReference type="EMBL" id="MN593216">
    <property type="protein sequence ID" value="QIV66935.1"/>
    <property type="molecule type" value="Genomic_DNA"/>
</dbReference>
<name>K7PBG6_CYHV2</name>
<evidence type="ECO:0000313" key="2">
    <source>
        <dbReference type="EMBL" id="AKC02062.1"/>
    </source>
</evidence>
<dbReference type="EMBL" id="KT387800">
    <property type="protein sequence ID" value="AMB21688.1"/>
    <property type="molecule type" value="Genomic_DNA"/>
</dbReference>
<reference evidence="3 7" key="3">
    <citation type="submission" date="2015-08" db="EMBL/GenBank/DDBJ databases">
        <authorList>
            <person name="Babu N.S."/>
            <person name="Beckwith C.J."/>
            <person name="Beseler K.G."/>
            <person name="Brison A."/>
            <person name="Carone J.V."/>
            <person name="Caskin T.P."/>
            <person name="Diamond M."/>
            <person name="Durham M.E."/>
            <person name="Foxe J.M."/>
            <person name="Go M."/>
            <person name="Henderson B.A."/>
            <person name="Jones I.B."/>
            <person name="McGettigan J.A."/>
            <person name="Micheletti S.J."/>
            <person name="Nasrallah M.E."/>
            <person name="Ortiz D."/>
            <person name="Piller C.R."/>
            <person name="Privatt S.R."/>
            <person name="Schneider S.L."/>
            <person name="Sharp S."/>
            <person name="Smith T.C."/>
            <person name="Stanton J.D."/>
            <person name="Ullery H.E."/>
            <person name="Wilson R.J."/>
            <person name="Serrano M.G."/>
            <person name="Buck G."/>
            <person name="Lee V."/>
            <person name="Wang Y."/>
            <person name="Carvalho R."/>
            <person name="Voegtly L."/>
            <person name="Shi R."/>
            <person name="Duckworth R."/>
            <person name="Johnson A."/>
            <person name="Loviza R."/>
            <person name="Walstead R."/>
            <person name="Shah Z."/>
            <person name="Kiflezghi M."/>
            <person name="Wade K."/>
            <person name="Ball S.L."/>
            <person name="Bradley K.W."/>
            <person name="Asai D.J."/>
            <person name="Bowman C.A."/>
            <person name="Russell D.A."/>
            <person name="Pope W.H."/>
            <person name="Jacobs-Sera D."/>
            <person name="Hendrix R.W."/>
            <person name="Hatfull G.F."/>
        </authorList>
    </citation>
    <scope>NUCLEOTIDE SEQUENCE [LARGE SCALE GENOMIC DNA]</scope>
    <source>
        <strain evidence="3">SY</strain>
    </source>
</reference>